<feature type="signal peptide" evidence="2">
    <location>
        <begin position="1"/>
        <end position="20"/>
    </location>
</feature>
<keyword evidence="2" id="KW-0732">Signal</keyword>
<evidence type="ECO:0000313" key="4">
    <source>
        <dbReference type="Proteomes" id="UP001172159"/>
    </source>
</evidence>
<dbReference type="EMBL" id="JAUKTV010000001">
    <property type="protein sequence ID" value="KAK0747992.1"/>
    <property type="molecule type" value="Genomic_DNA"/>
</dbReference>
<keyword evidence="1" id="KW-0472">Membrane</keyword>
<keyword evidence="1" id="KW-0812">Transmembrane</keyword>
<gene>
    <name evidence="3" type="ORF">B0T21DRAFT_14422</name>
</gene>
<name>A0AA40K7A5_9PEZI</name>
<feature type="chain" id="PRO_5041375158" description="Secreted peptide" evidence="2">
    <location>
        <begin position="21"/>
        <end position="124"/>
    </location>
</feature>
<accession>A0AA40K7A5</accession>
<protein>
    <recommendedName>
        <fullName evidence="5">Secreted peptide</fullName>
    </recommendedName>
</protein>
<dbReference type="AlphaFoldDB" id="A0AA40K7A5"/>
<evidence type="ECO:0000313" key="3">
    <source>
        <dbReference type="EMBL" id="KAK0747992.1"/>
    </source>
</evidence>
<proteinExistence type="predicted"/>
<keyword evidence="1" id="KW-1133">Transmembrane helix</keyword>
<evidence type="ECO:0000256" key="1">
    <source>
        <dbReference type="SAM" id="Phobius"/>
    </source>
</evidence>
<feature type="transmembrane region" description="Helical" evidence="1">
    <location>
        <begin position="31"/>
        <end position="52"/>
    </location>
</feature>
<dbReference type="Proteomes" id="UP001172159">
    <property type="component" value="Unassembled WGS sequence"/>
</dbReference>
<comment type="caution">
    <text evidence="3">The sequence shown here is derived from an EMBL/GenBank/DDBJ whole genome shotgun (WGS) entry which is preliminary data.</text>
</comment>
<sequence length="124" mass="14008">MMMMMMMMVFGIYFFSLSLSAYVPHKTRLCCIAISVCIGVCYWVFFLLSLPFPSPDPILPSSRHFANLQRSDQRARNATLQNVSPKYPFSPPSHYLGSVHVARRPAAWLSSPATHQPWGLTLPS</sequence>
<organism evidence="3 4">
    <name type="scientific">Apiosordaria backusii</name>
    <dbReference type="NCBI Taxonomy" id="314023"/>
    <lineage>
        <taxon>Eukaryota</taxon>
        <taxon>Fungi</taxon>
        <taxon>Dikarya</taxon>
        <taxon>Ascomycota</taxon>
        <taxon>Pezizomycotina</taxon>
        <taxon>Sordariomycetes</taxon>
        <taxon>Sordariomycetidae</taxon>
        <taxon>Sordariales</taxon>
        <taxon>Lasiosphaeriaceae</taxon>
        <taxon>Apiosordaria</taxon>
    </lineage>
</organism>
<evidence type="ECO:0008006" key="5">
    <source>
        <dbReference type="Google" id="ProtNLM"/>
    </source>
</evidence>
<keyword evidence="4" id="KW-1185">Reference proteome</keyword>
<evidence type="ECO:0000256" key="2">
    <source>
        <dbReference type="SAM" id="SignalP"/>
    </source>
</evidence>
<reference evidence="3" key="1">
    <citation type="submission" date="2023-06" db="EMBL/GenBank/DDBJ databases">
        <title>Genome-scale phylogeny and comparative genomics of the fungal order Sordariales.</title>
        <authorList>
            <consortium name="Lawrence Berkeley National Laboratory"/>
            <person name="Hensen N."/>
            <person name="Bonometti L."/>
            <person name="Westerberg I."/>
            <person name="Brannstrom I.O."/>
            <person name="Guillou S."/>
            <person name="Cros-Aarteil S."/>
            <person name="Calhoun S."/>
            <person name="Haridas S."/>
            <person name="Kuo A."/>
            <person name="Mondo S."/>
            <person name="Pangilinan J."/>
            <person name="Riley R."/>
            <person name="Labutti K."/>
            <person name="Andreopoulos B."/>
            <person name="Lipzen A."/>
            <person name="Chen C."/>
            <person name="Yanf M."/>
            <person name="Daum C."/>
            <person name="Ng V."/>
            <person name="Clum A."/>
            <person name="Steindorff A."/>
            <person name="Ohm R."/>
            <person name="Martin F."/>
            <person name="Silar P."/>
            <person name="Natvig D."/>
            <person name="Lalanne C."/>
            <person name="Gautier V."/>
            <person name="Ament-Velasquez S.L."/>
            <person name="Kruys A."/>
            <person name="Hutchinson M.I."/>
            <person name="Powell A.J."/>
            <person name="Barry K."/>
            <person name="Miller A.N."/>
            <person name="Grigoriev I.V."/>
            <person name="Debuchy R."/>
            <person name="Gladieux P."/>
            <person name="Thoren M.H."/>
            <person name="Johannesson H."/>
        </authorList>
    </citation>
    <scope>NUCLEOTIDE SEQUENCE</scope>
    <source>
        <strain evidence="3">CBS 540.89</strain>
    </source>
</reference>